<dbReference type="EMBL" id="CAJEWB010000010">
    <property type="protein sequence ID" value="CAD2076667.1"/>
    <property type="molecule type" value="Genomic_DNA"/>
</dbReference>
<proteinExistence type="predicted"/>
<dbReference type="InterPro" id="IPR007863">
    <property type="entry name" value="Peptidase_M16_C"/>
</dbReference>
<feature type="domain" description="Peptidase M16 C-terminal" evidence="1">
    <location>
        <begin position="180"/>
        <end position="351"/>
    </location>
</feature>
<name>A0A6V7RFU0_9BACL</name>
<dbReference type="PANTHER" id="PTHR11851:SF186">
    <property type="entry name" value="INACTIVE METALLOPROTEASE YMFF-RELATED"/>
    <property type="match status" value="1"/>
</dbReference>
<evidence type="ECO:0000313" key="3">
    <source>
        <dbReference type="Proteomes" id="UP000588186"/>
    </source>
</evidence>
<dbReference type="SUPFAM" id="SSF63411">
    <property type="entry name" value="LuxS/MPP-like metallohydrolase"/>
    <property type="match status" value="2"/>
</dbReference>
<accession>A0A6V7RFU0</accession>
<reference evidence="2 3" key="1">
    <citation type="submission" date="2020-07" db="EMBL/GenBank/DDBJ databases">
        <authorList>
            <person name="Criscuolo A."/>
        </authorList>
    </citation>
    <scope>NUCLEOTIDE SEQUENCE [LARGE SCALE GENOMIC DNA]</scope>
    <source>
        <strain evidence="2">CIP107946</strain>
    </source>
</reference>
<dbReference type="InterPro" id="IPR011249">
    <property type="entry name" value="Metalloenz_LuxS/M16"/>
</dbReference>
<dbReference type="Pfam" id="PF05193">
    <property type="entry name" value="Peptidase_M16_C"/>
    <property type="match status" value="1"/>
</dbReference>
<protein>
    <submittedName>
        <fullName evidence="2">Peptidase M16 inactive domain protein</fullName>
    </submittedName>
</protein>
<sequence>MKINETTVNNIPIIDIRTDKFKTFTIRISFRNTLDEKTTTVRNILSRMMVKRTKKLRTETELVQFLAKYYGAHLTEGTTKRGDSHVVNFTIEFANERFIHEDLNIFNDLCEFLNDMLTTPFEYNEEWSAFLEQEKRLHKNKLSLLMDSSMQRAYINMLNIMFKDEPNRHMSFGKIEHIDSITLDDIMREHKKMMKEDEMVILVVGQTSDEEVESLKKIYSRDNYVKLPYHGFDGQITNVINYQTDYEKIEQAKTILGFRIEKKQADMMSARIFNRMFGGSAASYLFMNLREKLSLAYQIHSELDIKNGVLFAIAGVDFNRVKETEIHVMKELDKFRNGEFTEEFLEESKNQFLSARLDSMDKPKGVIATLYGHFLAGVDFEYVDEQLSRVTRESVINVAKHTHLDTVYTLTGGETNESETL</sequence>
<dbReference type="RefSeq" id="WP_186077917.1">
    <property type="nucleotide sequence ID" value="NZ_CAJEWB010000010.1"/>
</dbReference>
<keyword evidence="3" id="KW-1185">Reference proteome</keyword>
<dbReference type="AlphaFoldDB" id="A0A6V7RFU0"/>
<dbReference type="InterPro" id="IPR050361">
    <property type="entry name" value="MPP/UQCRC_Complex"/>
</dbReference>
<gene>
    <name evidence="2" type="ORF">JEOPIN946_01307</name>
</gene>
<comment type="caution">
    <text evidence="2">The sequence shown here is derived from an EMBL/GenBank/DDBJ whole genome shotgun (WGS) entry which is preliminary data.</text>
</comment>
<evidence type="ECO:0000313" key="2">
    <source>
        <dbReference type="EMBL" id="CAD2076667.1"/>
    </source>
</evidence>
<dbReference type="PANTHER" id="PTHR11851">
    <property type="entry name" value="METALLOPROTEASE"/>
    <property type="match status" value="1"/>
</dbReference>
<dbReference type="Gene3D" id="3.30.830.10">
    <property type="entry name" value="Metalloenzyme, LuxS/M16 peptidase-like"/>
    <property type="match status" value="2"/>
</dbReference>
<dbReference type="Proteomes" id="UP000588186">
    <property type="component" value="Unassembled WGS sequence"/>
</dbReference>
<dbReference type="GO" id="GO:0046872">
    <property type="term" value="F:metal ion binding"/>
    <property type="evidence" value="ECO:0007669"/>
    <property type="project" value="InterPro"/>
</dbReference>
<organism evidence="2 3">
    <name type="scientific">Phocicoccus pinnipedialis</name>
    <dbReference type="NCBI Taxonomy" id="110845"/>
    <lineage>
        <taxon>Bacteria</taxon>
        <taxon>Bacillati</taxon>
        <taxon>Bacillota</taxon>
        <taxon>Bacilli</taxon>
        <taxon>Bacillales</taxon>
        <taxon>Salinicoccaceae</taxon>
        <taxon>Phocicoccus</taxon>
    </lineage>
</organism>
<evidence type="ECO:0000259" key="1">
    <source>
        <dbReference type="Pfam" id="PF05193"/>
    </source>
</evidence>
<dbReference type="NCBIfam" id="NF047422">
    <property type="entry name" value="YfmF_fam"/>
    <property type="match status" value="1"/>
</dbReference>